<evidence type="ECO:0000313" key="13">
    <source>
        <dbReference type="EMBL" id="HIZ86335.1"/>
    </source>
</evidence>
<dbReference type="GO" id="GO:0005737">
    <property type="term" value="C:cytoplasm"/>
    <property type="evidence" value="ECO:0007669"/>
    <property type="project" value="UniProtKB-SubCell"/>
</dbReference>
<evidence type="ECO:0000256" key="9">
    <source>
        <dbReference type="ARBA" id="ARBA00022840"/>
    </source>
</evidence>
<keyword evidence="5" id="KW-0808">Transferase</keyword>
<dbReference type="EC" id="2.7.7.87" evidence="3"/>
<evidence type="ECO:0000256" key="2">
    <source>
        <dbReference type="ARBA" id="ARBA00007663"/>
    </source>
</evidence>
<dbReference type="InterPro" id="IPR050156">
    <property type="entry name" value="TC-AMP_synthase_SUA5"/>
</dbReference>
<evidence type="ECO:0000256" key="5">
    <source>
        <dbReference type="ARBA" id="ARBA00022679"/>
    </source>
</evidence>
<evidence type="ECO:0000256" key="7">
    <source>
        <dbReference type="ARBA" id="ARBA00022695"/>
    </source>
</evidence>
<evidence type="ECO:0000259" key="12">
    <source>
        <dbReference type="PROSITE" id="PS51163"/>
    </source>
</evidence>
<dbReference type="Proteomes" id="UP000824115">
    <property type="component" value="Unassembled WGS sequence"/>
</dbReference>
<gene>
    <name evidence="13" type="ORF">IAC04_07585</name>
</gene>
<dbReference type="InterPro" id="IPR006070">
    <property type="entry name" value="Sua5-like_dom"/>
</dbReference>
<dbReference type="Gene3D" id="3.90.870.10">
    <property type="entry name" value="DHBP synthase"/>
    <property type="match status" value="1"/>
</dbReference>
<dbReference type="GO" id="GO:0008033">
    <property type="term" value="P:tRNA processing"/>
    <property type="evidence" value="ECO:0007669"/>
    <property type="project" value="UniProtKB-KW"/>
</dbReference>
<comment type="catalytic activity">
    <reaction evidence="11">
        <text>L-threonine + hydrogencarbonate + ATP = L-threonylcarbamoyladenylate + diphosphate + H2O</text>
        <dbReference type="Rhea" id="RHEA:36407"/>
        <dbReference type="ChEBI" id="CHEBI:15377"/>
        <dbReference type="ChEBI" id="CHEBI:17544"/>
        <dbReference type="ChEBI" id="CHEBI:30616"/>
        <dbReference type="ChEBI" id="CHEBI:33019"/>
        <dbReference type="ChEBI" id="CHEBI:57926"/>
        <dbReference type="ChEBI" id="CHEBI:73682"/>
        <dbReference type="EC" id="2.7.7.87"/>
    </reaction>
</comment>
<keyword evidence="9" id="KW-0067">ATP-binding</keyword>
<evidence type="ECO:0000256" key="8">
    <source>
        <dbReference type="ARBA" id="ARBA00022741"/>
    </source>
</evidence>
<dbReference type="GO" id="GO:0003725">
    <property type="term" value="F:double-stranded RNA binding"/>
    <property type="evidence" value="ECO:0007669"/>
    <property type="project" value="InterPro"/>
</dbReference>
<dbReference type="SUPFAM" id="SSF55821">
    <property type="entry name" value="YrdC/RibB"/>
    <property type="match status" value="1"/>
</dbReference>
<proteinExistence type="inferred from homology"/>
<dbReference type="PROSITE" id="PS51163">
    <property type="entry name" value="YRDC"/>
    <property type="match status" value="1"/>
</dbReference>
<evidence type="ECO:0000256" key="4">
    <source>
        <dbReference type="ARBA" id="ARBA00022490"/>
    </source>
</evidence>
<dbReference type="GO" id="GO:0006450">
    <property type="term" value="P:regulation of translational fidelity"/>
    <property type="evidence" value="ECO:0007669"/>
    <property type="project" value="TreeGrafter"/>
</dbReference>
<evidence type="ECO:0000256" key="1">
    <source>
        <dbReference type="ARBA" id="ARBA00004496"/>
    </source>
</evidence>
<dbReference type="Pfam" id="PF01300">
    <property type="entry name" value="Sua5_yciO_yrdC"/>
    <property type="match status" value="1"/>
</dbReference>
<dbReference type="PANTHER" id="PTHR17490:SF16">
    <property type="entry name" value="THREONYLCARBAMOYL-AMP SYNTHASE"/>
    <property type="match status" value="1"/>
</dbReference>
<sequence length="190" mass="20803">MKQRKEQIDEAVKALKAGGTLLYPTDTIWGIGCDATNEDAVEKVFGLKQRSDSKSLIILASDMDMVARYVREIPEMAVTVESLSDKPLTIIYPEGINLAPNVTAEDGSIAIRIPKCDFCIELIRRFGRPIVSTSANISGTPAPRRYADISDDVKKSVDCAVDPAFEHNSTGKASSIIKLGIYNEVQVIRE</sequence>
<comment type="subcellular location">
    <subcellularLocation>
        <location evidence="1">Cytoplasm</location>
    </subcellularLocation>
</comment>
<evidence type="ECO:0000256" key="11">
    <source>
        <dbReference type="ARBA" id="ARBA00048366"/>
    </source>
</evidence>
<dbReference type="GO" id="GO:0061710">
    <property type="term" value="F:L-threonylcarbamoyladenylate synthase"/>
    <property type="evidence" value="ECO:0007669"/>
    <property type="project" value="UniProtKB-EC"/>
</dbReference>
<keyword evidence="6" id="KW-0819">tRNA processing</keyword>
<dbReference type="GO" id="GO:0000049">
    <property type="term" value="F:tRNA binding"/>
    <property type="evidence" value="ECO:0007669"/>
    <property type="project" value="TreeGrafter"/>
</dbReference>
<protein>
    <recommendedName>
        <fullName evidence="10">L-threonylcarbamoyladenylate synthase</fullName>
        <ecNumber evidence="3">2.7.7.87</ecNumber>
    </recommendedName>
    <alternativeName>
        <fullName evidence="10">L-threonylcarbamoyladenylate synthase</fullName>
    </alternativeName>
</protein>
<keyword evidence="7" id="KW-0548">Nucleotidyltransferase</keyword>
<keyword evidence="4" id="KW-0963">Cytoplasm</keyword>
<comment type="caution">
    <text evidence="13">The sequence shown here is derived from an EMBL/GenBank/DDBJ whole genome shotgun (WGS) entry which is preliminary data.</text>
</comment>
<evidence type="ECO:0000256" key="10">
    <source>
        <dbReference type="ARBA" id="ARBA00029774"/>
    </source>
</evidence>
<feature type="domain" description="YrdC-like" evidence="12">
    <location>
        <begin position="5"/>
        <end position="190"/>
    </location>
</feature>
<reference evidence="13" key="2">
    <citation type="submission" date="2021-04" db="EMBL/GenBank/DDBJ databases">
        <authorList>
            <person name="Gilroy R."/>
        </authorList>
    </citation>
    <scope>NUCLEOTIDE SEQUENCE</scope>
    <source>
        <strain evidence="13">Gambia16-554</strain>
    </source>
</reference>
<dbReference type="GO" id="GO:0005524">
    <property type="term" value="F:ATP binding"/>
    <property type="evidence" value="ECO:0007669"/>
    <property type="project" value="UniProtKB-KW"/>
</dbReference>
<dbReference type="NCBIfam" id="TIGR00057">
    <property type="entry name" value="L-threonylcarbamoyladenylate synthase"/>
    <property type="match status" value="1"/>
</dbReference>
<dbReference type="InterPro" id="IPR017945">
    <property type="entry name" value="DHBP_synth_RibB-like_a/b_dom"/>
</dbReference>
<accession>A0A9D2GSB1</accession>
<dbReference type="AlphaFoldDB" id="A0A9D2GSB1"/>
<comment type="similarity">
    <text evidence="2">Belongs to the SUA5 family.</text>
</comment>
<keyword evidence="8" id="KW-0547">Nucleotide-binding</keyword>
<evidence type="ECO:0000313" key="14">
    <source>
        <dbReference type="Proteomes" id="UP000824115"/>
    </source>
</evidence>
<reference evidence="13" key="1">
    <citation type="journal article" date="2021" name="PeerJ">
        <title>Extensive microbial diversity within the chicken gut microbiome revealed by metagenomics and culture.</title>
        <authorList>
            <person name="Gilroy R."/>
            <person name="Ravi A."/>
            <person name="Getino M."/>
            <person name="Pursley I."/>
            <person name="Horton D.L."/>
            <person name="Alikhan N.F."/>
            <person name="Baker D."/>
            <person name="Gharbi K."/>
            <person name="Hall N."/>
            <person name="Watson M."/>
            <person name="Adriaenssens E.M."/>
            <person name="Foster-Nyarko E."/>
            <person name="Jarju S."/>
            <person name="Secka A."/>
            <person name="Antonio M."/>
            <person name="Oren A."/>
            <person name="Chaudhuri R.R."/>
            <person name="La Ragione R."/>
            <person name="Hildebrand F."/>
            <person name="Pallen M.J."/>
        </authorList>
    </citation>
    <scope>NUCLEOTIDE SEQUENCE</scope>
    <source>
        <strain evidence="13">Gambia16-554</strain>
    </source>
</reference>
<evidence type="ECO:0000256" key="6">
    <source>
        <dbReference type="ARBA" id="ARBA00022694"/>
    </source>
</evidence>
<evidence type="ECO:0000256" key="3">
    <source>
        <dbReference type="ARBA" id="ARBA00012584"/>
    </source>
</evidence>
<dbReference type="EMBL" id="DXAW01000127">
    <property type="protein sequence ID" value="HIZ86335.1"/>
    <property type="molecule type" value="Genomic_DNA"/>
</dbReference>
<name>A0A9D2GSB1_9BACT</name>
<organism evidence="13 14">
    <name type="scientific">Candidatus Coprenecus stercoravium</name>
    <dbReference type="NCBI Taxonomy" id="2840735"/>
    <lineage>
        <taxon>Bacteria</taxon>
        <taxon>Pseudomonadati</taxon>
        <taxon>Bacteroidota</taxon>
        <taxon>Bacteroidia</taxon>
        <taxon>Bacteroidales</taxon>
        <taxon>Rikenellaceae</taxon>
        <taxon>Rikenellaceae incertae sedis</taxon>
        <taxon>Candidatus Coprenecus</taxon>
    </lineage>
</organism>
<dbReference type="PANTHER" id="PTHR17490">
    <property type="entry name" value="SUA5"/>
    <property type="match status" value="1"/>
</dbReference>